<accession>A0ACA9PWQ1</accession>
<feature type="non-terminal residue" evidence="1">
    <location>
        <position position="133"/>
    </location>
</feature>
<name>A0ACA9PWQ1_9GLOM</name>
<feature type="non-terminal residue" evidence="1">
    <location>
        <position position="1"/>
    </location>
</feature>
<protein>
    <submittedName>
        <fullName evidence="1">9944_t:CDS:1</fullName>
    </submittedName>
</protein>
<evidence type="ECO:0000313" key="1">
    <source>
        <dbReference type="EMBL" id="CAG8725201.1"/>
    </source>
</evidence>
<reference evidence="1" key="1">
    <citation type="submission" date="2021-06" db="EMBL/GenBank/DDBJ databases">
        <authorList>
            <person name="Kallberg Y."/>
            <person name="Tangrot J."/>
            <person name="Rosling A."/>
        </authorList>
    </citation>
    <scope>NUCLEOTIDE SEQUENCE</scope>
    <source>
        <strain evidence="1">CL356</strain>
    </source>
</reference>
<keyword evidence="2" id="KW-1185">Reference proteome</keyword>
<dbReference type="Proteomes" id="UP000789525">
    <property type="component" value="Unassembled WGS sequence"/>
</dbReference>
<gene>
    <name evidence="1" type="ORF">ACOLOM_LOCUS11328</name>
</gene>
<dbReference type="EMBL" id="CAJVPT010040343">
    <property type="protein sequence ID" value="CAG8725201.1"/>
    <property type="molecule type" value="Genomic_DNA"/>
</dbReference>
<comment type="caution">
    <text evidence="1">The sequence shown here is derived from an EMBL/GenBank/DDBJ whole genome shotgun (WGS) entry which is preliminary data.</text>
</comment>
<sequence length="133" mass="14929">PSEIQIGIFTFAPSDIGVFDIRAFIATFAYPSPSSIFHHRGKSEYQNRSLNPPRNDQPHPFTDRRSQESYTIFKPHTWGKNTFVLHLLCEGLESDNREAHCTGHEGYKILDPKPLLAKVGPYLSIMATVVASG</sequence>
<organism evidence="1 2">
    <name type="scientific">Acaulospora colombiana</name>
    <dbReference type="NCBI Taxonomy" id="27376"/>
    <lineage>
        <taxon>Eukaryota</taxon>
        <taxon>Fungi</taxon>
        <taxon>Fungi incertae sedis</taxon>
        <taxon>Mucoromycota</taxon>
        <taxon>Glomeromycotina</taxon>
        <taxon>Glomeromycetes</taxon>
        <taxon>Diversisporales</taxon>
        <taxon>Acaulosporaceae</taxon>
        <taxon>Acaulospora</taxon>
    </lineage>
</organism>
<proteinExistence type="predicted"/>
<evidence type="ECO:0000313" key="2">
    <source>
        <dbReference type="Proteomes" id="UP000789525"/>
    </source>
</evidence>